<dbReference type="PATRIC" id="fig|1157951.4.peg.2499"/>
<dbReference type="SUPFAM" id="SSF46955">
    <property type="entry name" value="Putative DNA-binding domain"/>
    <property type="match status" value="1"/>
</dbReference>
<dbReference type="InterPro" id="IPR000551">
    <property type="entry name" value="MerR-type_HTH_dom"/>
</dbReference>
<dbReference type="InterPro" id="IPR011789">
    <property type="entry name" value="CueR"/>
</dbReference>
<dbReference type="CDD" id="cd01108">
    <property type="entry name" value="HTH_CueR"/>
    <property type="match status" value="1"/>
</dbReference>
<proteinExistence type="predicted"/>
<evidence type="ECO:0000256" key="5">
    <source>
        <dbReference type="ARBA" id="ARBA00023163"/>
    </source>
</evidence>
<dbReference type="OrthoDB" id="9808480at2"/>
<dbReference type="Pfam" id="PF13411">
    <property type="entry name" value="MerR_1"/>
    <property type="match status" value="1"/>
</dbReference>
<dbReference type="KEGG" id="psi:S70_12405"/>
<gene>
    <name evidence="7" type="ordered locus">S70_12405</name>
</gene>
<sequence>MNIGQAAKLSGISAKMIRYYEQTGLLPKAKRTDAGYRYYNQSDVDSFNLIRRARALGFSTEQISVLLYLWRDRERTSADVKAMALTHLSELKRKINELQAIAKTLETLTQHCHGDNKPDCPIIENLVNPTKRDETPPAKNRRFDNFSMRMVKN</sequence>
<evidence type="ECO:0000256" key="3">
    <source>
        <dbReference type="ARBA" id="ARBA00023015"/>
    </source>
</evidence>
<protein>
    <submittedName>
        <fullName evidence="7">MerR family transcriptional regulator</fullName>
    </submittedName>
</protein>
<dbReference type="GO" id="GO:0005737">
    <property type="term" value="C:cytoplasm"/>
    <property type="evidence" value="ECO:0007669"/>
    <property type="project" value="UniProtKB-SubCell"/>
</dbReference>
<dbReference type="SMART" id="SM00422">
    <property type="entry name" value="HTH_MERR"/>
    <property type="match status" value="1"/>
</dbReference>
<keyword evidence="2" id="KW-0963">Cytoplasm</keyword>
<reference evidence="7 8" key="1">
    <citation type="journal article" date="2012" name="J. Bacteriol.">
        <title>Complete Genome Sequence of Providencia stuartii Clinical Isolate MRSN 2154.</title>
        <authorList>
            <person name="Clifford R.J."/>
            <person name="Hang J."/>
            <person name="Riley M.C."/>
            <person name="Onmus-Leone F."/>
            <person name="Kuschner R.A."/>
            <person name="Lesho E.P."/>
            <person name="Waterman P.E."/>
        </authorList>
    </citation>
    <scope>NUCLEOTIDE SEQUENCE [LARGE SCALE GENOMIC DNA]</scope>
    <source>
        <strain evidence="7 8">MRSN 2154</strain>
    </source>
</reference>
<dbReference type="InterPro" id="IPR009061">
    <property type="entry name" value="DNA-bd_dom_put_sf"/>
</dbReference>
<keyword evidence="4" id="KW-0238">DNA-binding</keyword>
<accession>A0A140NNV5</accession>
<dbReference type="PANTHER" id="PTHR30204:SF94">
    <property type="entry name" value="HEAVY METAL-DEPENDENT TRANSCRIPTIONAL REGULATOR HI_0293-RELATED"/>
    <property type="match status" value="1"/>
</dbReference>
<dbReference type="PROSITE" id="PS00552">
    <property type="entry name" value="HTH_MERR_1"/>
    <property type="match status" value="1"/>
</dbReference>
<dbReference type="GO" id="GO:0003700">
    <property type="term" value="F:DNA-binding transcription factor activity"/>
    <property type="evidence" value="ECO:0007669"/>
    <property type="project" value="InterPro"/>
</dbReference>
<dbReference type="NCBIfam" id="TIGR02044">
    <property type="entry name" value="CueR"/>
    <property type="match status" value="1"/>
</dbReference>
<evidence type="ECO:0000256" key="2">
    <source>
        <dbReference type="ARBA" id="ARBA00022490"/>
    </source>
</evidence>
<dbReference type="GO" id="GO:0045893">
    <property type="term" value="P:positive regulation of DNA-templated transcription"/>
    <property type="evidence" value="ECO:0007669"/>
    <property type="project" value="InterPro"/>
</dbReference>
<dbReference type="AlphaFoldDB" id="A0A140NNV5"/>
<dbReference type="RefSeq" id="WP_014657352.1">
    <property type="nucleotide sequence ID" value="NC_017731.1"/>
</dbReference>
<dbReference type="EMBL" id="CP003488">
    <property type="protein sequence ID" value="AFH94328.1"/>
    <property type="molecule type" value="Genomic_DNA"/>
</dbReference>
<evidence type="ECO:0000313" key="7">
    <source>
        <dbReference type="EMBL" id="AFH94328.1"/>
    </source>
</evidence>
<dbReference type="GO" id="GO:0003677">
    <property type="term" value="F:DNA binding"/>
    <property type="evidence" value="ECO:0007669"/>
    <property type="project" value="UniProtKB-KW"/>
</dbReference>
<organism evidence="7 8">
    <name type="scientific">Providencia stuartii (strain MRSN 2154)</name>
    <dbReference type="NCBI Taxonomy" id="1157951"/>
    <lineage>
        <taxon>Bacteria</taxon>
        <taxon>Pseudomonadati</taxon>
        <taxon>Pseudomonadota</taxon>
        <taxon>Gammaproteobacteria</taxon>
        <taxon>Enterobacterales</taxon>
        <taxon>Morganellaceae</taxon>
        <taxon>Providencia</taxon>
    </lineage>
</organism>
<dbReference type="PROSITE" id="PS50937">
    <property type="entry name" value="HTH_MERR_2"/>
    <property type="match status" value="1"/>
</dbReference>
<dbReference type="GO" id="GO:0005507">
    <property type="term" value="F:copper ion binding"/>
    <property type="evidence" value="ECO:0007669"/>
    <property type="project" value="InterPro"/>
</dbReference>
<evidence type="ECO:0000256" key="1">
    <source>
        <dbReference type="ARBA" id="ARBA00004496"/>
    </source>
</evidence>
<evidence type="ECO:0000313" key="8">
    <source>
        <dbReference type="Proteomes" id="UP000005012"/>
    </source>
</evidence>
<keyword evidence="5" id="KW-0804">Transcription</keyword>
<dbReference type="Gene3D" id="1.10.1660.10">
    <property type="match status" value="1"/>
</dbReference>
<comment type="subcellular location">
    <subcellularLocation>
        <location evidence="1">Cytoplasm</location>
    </subcellularLocation>
</comment>
<keyword evidence="3" id="KW-0805">Transcription regulation</keyword>
<reference evidence="8" key="2">
    <citation type="submission" date="2012-04" db="EMBL/GenBank/DDBJ databases">
        <title>Complete genome sequence of Providencia stuartii clinical isolate MRSN 2154.</title>
        <authorList>
            <person name="Clifford R.J."/>
            <person name="Hang J."/>
            <person name="Riley M.C."/>
            <person name="Onmus-Leone F."/>
            <person name="Kuschner R.A."/>
            <person name="Lesho E.P."/>
            <person name="Waterman P.E."/>
        </authorList>
    </citation>
    <scope>NUCLEOTIDE SEQUENCE [LARGE SCALE GENOMIC DNA]</scope>
    <source>
        <strain evidence="8">MRSN 2154</strain>
    </source>
</reference>
<name>A0A140NNV5_PROSM</name>
<evidence type="ECO:0000259" key="6">
    <source>
        <dbReference type="PROSITE" id="PS50937"/>
    </source>
</evidence>
<dbReference type="Proteomes" id="UP000005012">
    <property type="component" value="Chromosome"/>
</dbReference>
<dbReference type="HOGENOM" id="CLU_060077_2_0_6"/>
<dbReference type="InterPro" id="IPR047057">
    <property type="entry name" value="MerR_fam"/>
</dbReference>
<dbReference type="PANTHER" id="PTHR30204">
    <property type="entry name" value="REDOX-CYCLING DRUG-SENSING TRANSCRIPTIONAL ACTIVATOR SOXR"/>
    <property type="match status" value="1"/>
</dbReference>
<dbReference type="PRINTS" id="PR00040">
    <property type="entry name" value="HTHMERR"/>
</dbReference>
<feature type="domain" description="HTH merR-type" evidence="6">
    <location>
        <begin position="1"/>
        <end position="69"/>
    </location>
</feature>
<dbReference type="GeneID" id="93520912"/>
<evidence type="ECO:0000256" key="4">
    <source>
        <dbReference type="ARBA" id="ARBA00023125"/>
    </source>
</evidence>